<evidence type="ECO:0000256" key="2">
    <source>
        <dbReference type="ARBA" id="ARBA00006228"/>
    </source>
</evidence>
<keyword evidence="9" id="KW-1185">Reference proteome</keyword>
<dbReference type="EMBL" id="JAZDRO010000005">
    <property type="protein sequence ID" value="MEE2567365.1"/>
    <property type="molecule type" value="Genomic_DNA"/>
</dbReference>
<evidence type="ECO:0000256" key="1">
    <source>
        <dbReference type="ARBA" id="ARBA00004651"/>
    </source>
</evidence>
<evidence type="ECO:0000256" key="7">
    <source>
        <dbReference type="SAM" id="Phobius"/>
    </source>
</evidence>
<comment type="caution">
    <text evidence="8">The sequence shown here is derived from an EMBL/GenBank/DDBJ whole genome shotgun (WGS) entry which is preliminary data.</text>
</comment>
<dbReference type="RefSeq" id="WP_330196925.1">
    <property type="nucleotide sequence ID" value="NZ_JAZDRO010000005.1"/>
</dbReference>
<evidence type="ECO:0000256" key="3">
    <source>
        <dbReference type="ARBA" id="ARBA00022475"/>
    </source>
</evidence>
<reference evidence="8 9" key="1">
    <citation type="submission" date="2024-01" db="EMBL/GenBank/DDBJ databases">
        <title>Hyphobacterium bacterium isolated from marine sediment.</title>
        <authorList>
            <person name="Zhao S."/>
        </authorList>
    </citation>
    <scope>NUCLEOTIDE SEQUENCE [LARGE SCALE GENOMIC DNA]</scope>
    <source>
        <strain evidence="8 9">Y60-23</strain>
    </source>
</reference>
<accession>A0ABU7M0S1</accession>
<comment type="similarity">
    <text evidence="2">Belongs to the CPA3 antiporters (TC 2.A.63) subunit E family.</text>
</comment>
<sequence>MLYGVSLSIILAILWAVLSGYFDKPLLLGLGAVSILVTLFLAIRMRIVDREAAPFLRLPTLIPFYGWLGGEIAKSNVAVVKASLKPSIDITPRLVRVPVEARSDLARCVFANSITLTPGTVTVEVEEDGFLVHALTPDFTAPEGFADMNAKAANATDGRERTS</sequence>
<keyword evidence="5 7" id="KW-1133">Transmembrane helix</keyword>
<name>A0ABU7M0S1_9PROT</name>
<dbReference type="PANTHER" id="PTHR34584:SF1">
    <property type="entry name" value="NA(+)_H(+) ANTIPORTER SUBUNIT E1"/>
    <property type="match status" value="1"/>
</dbReference>
<evidence type="ECO:0000256" key="4">
    <source>
        <dbReference type="ARBA" id="ARBA00022692"/>
    </source>
</evidence>
<keyword evidence="4 7" id="KW-0812">Transmembrane</keyword>
<keyword evidence="3" id="KW-1003">Cell membrane</keyword>
<feature type="transmembrane region" description="Helical" evidence="7">
    <location>
        <begin position="29"/>
        <end position="47"/>
    </location>
</feature>
<proteinExistence type="inferred from homology"/>
<evidence type="ECO:0000256" key="6">
    <source>
        <dbReference type="ARBA" id="ARBA00023136"/>
    </source>
</evidence>
<dbReference type="InterPro" id="IPR002758">
    <property type="entry name" value="Cation_antiport_E"/>
</dbReference>
<evidence type="ECO:0000256" key="5">
    <source>
        <dbReference type="ARBA" id="ARBA00022989"/>
    </source>
</evidence>
<gene>
    <name evidence="8" type="ORF">V0U35_11815</name>
</gene>
<protein>
    <submittedName>
        <fullName evidence="8">Na+/H+ antiporter subunit E</fullName>
    </submittedName>
</protein>
<dbReference type="Pfam" id="PF01899">
    <property type="entry name" value="MNHE"/>
    <property type="match status" value="1"/>
</dbReference>
<dbReference type="PIRSF" id="PIRSF019239">
    <property type="entry name" value="MrpE"/>
    <property type="match status" value="1"/>
</dbReference>
<evidence type="ECO:0000313" key="8">
    <source>
        <dbReference type="EMBL" id="MEE2567365.1"/>
    </source>
</evidence>
<dbReference type="Proteomes" id="UP001310692">
    <property type="component" value="Unassembled WGS sequence"/>
</dbReference>
<evidence type="ECO:0000313" key="9">
    <source>
        <dbReference type="Proteomes" id="UP001310692"/>
    </source>
</evidence>
<organism evidence="8 9">
    <name type="scientific">Hyphobacterium marinum</name>
    <dbReference type="NCBI Taxonomy" id="3116574"/>
    <lineage>
        <taxon>Bacteria</taxon>
        <taxon>Pseudomonadati</taxon>
        <taxon>Pseudomonadota</taxon>
        <taxon>Alphaproteobacteria</taxon>
        <taxon>Maricaulales</taxon>
        <taxon>Maricaulaceae</taxon>
        <taxon>Hyphobacterium</taxon>
    </lineage>
</organism>
<comment type="subcellular location">
    <subcellularLocation>
        <location evidence="1">Cell membrane</location>
        <topology evidence="1">Multi-pass membrane protein</topology>
    </subcellularLocation>
</comment>
<keyword evidence="6 7" id="KW-0472">Membrane</keyword>
<dbReference type="PANTHER" id="PTHR34584">
    <property type="entry name" value="NA(+)/H(+) ANTIPORTER SUBUNIT E1"/>
    <property type="match status" value="1"/>
</dbReference>